<accession>A0A916DZI1</accession>
<sequence>MTAQFLKEIELHNLPYETGWIVQCFGITKDPKTENFMMVMKLEEEPKNSNDNDDLLGNKYSESVKIDFTKLNVNSKDENN</sequence>
<evidence type="ECO:0000313" key="2">
    <source>
        <dbReference type="Proteomes" id="UP000684084"/>
    </source>
</evidence>
<proteinExistence type="predicted"/>
<gene>
    <name evidence="1" type="ORF">CHRIB12_LOCUS2266</name>
</gene>
<comment type="caution">
    <text evidence="1">The sequence shown here is derived from an EMBL/GenBank/DDBJ whole genome shotgun (WGS) entry which is preliminary data.</text>
</comment>
<dbReference type="OrthoDB" id="10344308at2759"/>
<protein>
    <submittedName>
        <fullName evidence="1">Uncharacterized protein</fullName>
    </submittedName>
</protein>
<evidence type="ECO:0000313" key="1">
    <source>
        <dbReference type="EMBL" id="CAB5321884.1"/>
    </source>
</evidence>
<dbReference type="Proteomes" id="UP000684084">
    <property type="component" value="Unassembled WGS sequence"/>
</dbReference>
<reference evidence="1" key="1">
    <citation type="submission" date="2020-05" db="EMBL/GenBank/DDBJ databases">
        <authorList>
            <person name="Rincon C."/>
            <person name="Sanders R I."/>
            <person name="Robbins C."/>
            <person name="Chaturvedi A."/>
        </authorList>
    </citation>
    <scope>NUCLEOTIDE SEQUENCE</scope>
    <source>
        <strain evidence="1">CHB12</strain>
    </source>
</reference>
<dbReference type="EMBL" id="CAGKOT010000003">
    <property type="protein sequence ID" value="CAB5321884.1"/>
    <property type="molecule type" value="Genomic_DNA"/>
</dbReference>
<organism evidence="1 2">
    <name type="scientific">Rhizophagus irregularis</name>
    <dbReference type="NCBI Taxonomy" id="588596"/>
    <lineage>
        <taxon>Eukaryota</taxon>
        <taxon>Fungi</taxon>
        <taxon>Fungi incertae sedis</taxon>
        <taxon>Mucoromycota</taxon>
        <taxon>Glomeromycotina</taxon>
        <taxon>Glomeromycetes</taxon>
        <taxon>Glomerales</taxon>
        <taxon>Glomeraceae</taxon>
        <taxon>Rhizophagus</taxon>
    </lineage>
</organism>
<name>A0A916DZI1_9GLOM</name>
<dbReference type="AlphaFoldDB" id="A0A916DZI1"/>